<evidence type="ECO:0000256" key="1">
    <source>
        <dbReference type="SAM" id="MobiDB-lite"/>
    </source>
</evidence>
<name>A0ABD0K107_9CAEN</name>
<dbReference type="AlphaFoldDB" id="A0ABD0K107"/>
<dbReference type="EMBL" id="JACVVK020000276">
    <property type="protein sequence ID" value="KAK7480690.1"/>
    <property type="molecule type" value="Genomic_DNA"/>
</dbReference>
<evidence type="ECO:0000313" key="2">
    <source>
        <dbReference type="EMBL" id="KAK7480690.1"/>
    </source>
</evidence>
<organism evidence="2 3">
    <name type="scientific">Batillaria attramentaria</name>
    <dbReference type="NCBI Taxonomy" id="370345"/>
    <lineage>
        <taxon>Eukaryota</taxon>
        <taxon>Metazoa</taxon>
        <taxon>Spiralia</taxon>
        <taxon>Lophotrochozoa</taxon>
        <taxon>Mollusca</taxon>
        <taxon>Gastropoda</taxon>
        <taxon>Caenogastropoda</taxon>
        <taxon>Sorbeoconcha</taxon>
        <taxon>Cerithioidea</taxon>
        <taxon>Batillariidae</taxon>
        <taxon>Batillaria</taxon>
    </lineage>
</organism>
<reference evidence="2 3" key="1">
    <citation type="journal article" date="2023" name="Sci. Data">
        <title>Genome assembly of the Korean intertidal mud-creeper Batillaria attramentaria.</title>
        <authorList>
            <person name="Patra A.K."/>
            <person name="Ho P.T."/>
            <person name="Jun S."/>
            <person name="Lee S.J."/>
            <person name="Kim Y."/>
            <person name="Won Y.J."/>
        </authorList>
    </citation>
    <scope>NUCLEOTIDE SEQUENCE [LARGE SCALE GENOMIC DNA]</scope>
    <source>
        <strain evidence="2">Wonlab-2016</strain>
    </source>
</reference>
<keyword evidence="3" id="KW-1185">Reference proteome</keyword>
<feature type="compositionally biased region" description="Polar residues" evidence="1">
    <location>
        <begin position="1"/>
        <end position="12"/>
    </location>
</feature>
<proteinExistence type="predicted"/>
<accession>A0ABD0K107</accession>
<sequence length="111" mass="12476">MHKQKTQLSHPLNKSGRLHKSIKSARNGRNFGDKNPTCLKTKDRKLSKPVTCQTPVKLQWPLVVRKQASHATTLSCKGTTHHTLLFFLQPLSANNVDTKPAFQQATEPHSQ</sequence>
<dbReference type="Proteomes" id="UP001519460">
    <property type="component" value="Unassembled WGS sequence"/>
</dbReference>
<evidence type="ECO:0000313" key="3">
    <source>
        <dbReference type="Proteomes" id="UP001519460"/>
    </source>
</evidence>
<comment type="caution">
    <text evidence="2">The sequence shown here is derived from an EMBL/GenBank/DDBJ whole genome shotgun (WGS) entry which is preliminary data.</text>
</comment>
<gene>
    <name evidence="2" type="ORF">BaRGS_00028058</name>
</gene>
<feature type="region of interest" description="Disordered" evidence="1">
    <location>
        <begin position="1"/>
        <end position="46"/>
    </location>
</feature>
<protein>
    <submittedName>
        <fullName evidence="2">Uncharacterized protein</fullName>
    </submittedName>
</protein>